<name>I5B309_9BACT</name>
<dbReference type="RefSeq" id="WP_004073249.1">
    <property type="nucleotide sequence ID" value="NZ_CM001488.1"/>
</dbReference>
<gene>
    <name evidence="2" type="ORF">DespoDRAFT_01967</name>
</gene>
<organism evidence="2 3">
    <name type="scientific">Desulfobacter postgatei 2ac9</name>
    <dbReference type="NCBI Taxonomy" id="879212"/>
    <lineage>
        <taxon>Bacteria</taxon>
        <taxon>Pseudomonadati</taxon>
        <taxon>Thermodesulfobacteriota</taxon>
        <taxon>Desulfobacteria</taxon>
        <taxon>Desulfobacterales</taxon>
        <taxon>Desulfobacteraceae</taxon>
        <taxon>Desulfobacter</taxon>
    </lineage>
</organism>
<keyword evidence="1" id="KW-1133">Transmembrane helix</keyword>
<evidence type="ECO:0000313" key="2">
    <source>
        <dbReference type="EMBL" id="EIM63872.1"/>
    </source>
</evidence>
<keyword evidence="1" id="KW-0472">Membrane</keyword>
<dbReference type="eggNOG" id="ENOG5033JYP">
    <property type="taxonomic scope" value="Bacteria"/>
</dbReference>
<dbReference type="AlphaFoldDB" id="I5B309"/>
<dbReference type="Proteomes" id="UP000005778">
    <property type="component" value="Chromosome"/>
</dbReference>
<dbReference type="STRING" id="879212.DespoDRAFT_01967"/>
<keyword evidence="1" id="KW-0812">Transmembrane</keyword>
<evidence type="ECO:0000313" key="3">
    <source>
        <dbReference type="Proteomes" id="UP000005778"/>
    </source>
</evidence>
<dbReference type="EMBL" id="CM001488">
    <property type="protein sequence ID" value="EIM63872.1"/>
    <property type="molecule type" value="Genomic_DNA"/>
</dbReference>
<dbReference type="OrthoDB" id="5417288at2"/>
<evidence type="ECO:0000256" key="1">
    <source>
        <dbReference type="SAM" id="Phobius"/>
    </source>
</evidence>
<reference evidence="2 3" key="1">
    <citation type="submission" date="2011-09" db="EMBL/GenBank/DDBJ databases">
        <authorList>
            <consortium name="US DOE Joint Genome Institute (JGI-PGF)"/>
            <person name="Lucas S."/>
            <person name="Han J."/>
            <person name="Lapidus A."/>
            <person name="Cheng J.-F."/>
            <person name="Goodwin L."/>
            <person name="Pitluck S."/>
            <person name="Peters L."/>
            <person name="Land M.L."/>
            <person name="Hauser L."/>
            <person name="Orellana R."/>
            <person name="Lovley D."/>
            <person name="Woyke T.J."/>
        </authorList>
    </citation>
    <scope>NUCLEOTIDE SEQUENCE [LARGE SCALE GENOMIC DNA]</scope>
    <source>
        <strain evidence="2 3">2ac9</strain>
    </source>
</reference>
<reference evidence="2 3" key="2">
    <citation type="submission" date="2012-02" db="EMBL/GenBank/DDBJ databases">
        <title>Improved High-Quality Draft sequence of Desulfobacter postgatei 2ac9.</title>
        <authorList>
            <consortium name="US DOE Joint Genome Institute"/>
            <person name="Lucas S."/>
            <person name="Han J."/>
            <person name="Lapidus A."/>
            <person name="Cheng J.-F."/>
            <person name="Goodwin L."/>
            <person name="Pitluck S."/>
            <person name="Peters L."/>
            <person name="Ovchinnikova G."/>
            <person name="Held B."/>
            <person name="Detter J.C."/>
            <person name="Han C."/>
            <person name="Tapia R."/>
            <person name="Land M."/>
            <person name="Hauser L."/>
            <person name="Kyrpides N."/>
            <person name="Ivanova N."/>
            <person name="Pagani I."/>
            <person name="Orellana R."/>
            <person name="Lovley D."/>
            <person name="Woyke T."/>
        </authorList>
    </citation>
    <scope>NUCLEOTIDE SEQUENCE [LARGE SCALE GENOMIC DNA]</scope>
    <source>
        <strain evidence="2 3">2ac9</strain>
    </source>
</reference>
<keyword evidence="3" id="KW-1185">Reference proteome</keyword>
<proteinExistence type="predicted"/>
<accession>I5B309</accession>
<protein>
    <submittedName>
        <fullName evidence="2">Uncharacterized protein</fullName>
    </submittedName>
</protein>
<dbReference type="HOGENOM" id="CLU_1114414_0_0_7"/>
<sequence>MRFSWIYDGLNLPMGGEFKRFVLFFRVLVFIGCTGGIVNGCTGGIVNGCTIIPVCNIVCRDAMVKQGQEAYLNEEYALARQIFSQLALRKDDVQLQAVGLYGNACLDMILAENAPAFRTAVEQLLRLPSQLPYRSLTDPSQEPDDGETRCNTWCRIPPEMIEKALDHGMILLESERSGMLENLNVLYSREQVYKKERLSMQKKIDSTGLKITVLEKQNRHQEARIRDLLHQINVLEKIDKERQEQRENQ</sequence>
<feature type="transmembrane region" description="Helical" evidence="1">
    <location>
        <begin position="21"/>
        <end position="46"/>
    </location>
</feature>